<evidence type="ECO:0000256" key="5">
    <source>
        <dbReference type="ARBA" id="ARBA00023242"/>
    </source>
</evidence>
<dbReference type="Gene3D" id="1.25.10.10">
    <property type="entry name" value="Leucine-rich Repeat Variant"/>
    <property type="match status" value="1"/>
</dbReference>
<evidence type="ECO:0000313" key="9">
    <source>
        <dbReference type="Proteomes" id="UP000244722"/>
    </source>
</evidence>
<dbReference type="EMBL" id="NESQ01000017">
    <property type="protein sequence ID" value="PUU83104.1"/>
    <property type="molecule type" value="Genomic_DNA"/>
</dbReference>
<keyword evidence="4" id="KW-0175">Coiled coil</keyword>
<evidence type="ECO:0000256" key="2">
    <source>
        <dbReference type="ARBA" id="ARBA00022553"/>
    </source>
</evidence>
<dbReference type="SUPFAM" id="SSF48371">
    <property type="entry name" value="ARM repeat"/>
    <property type="match status" value="1"/>
</dbReference>
<keyword evidence="3" id="KW-0677">Repeat</keyword>
<dbReference type="GO" id="GO:0005681">
    <property type="term" value="C:spliceosomal complex"/>
    <property type="evidence" value="ECO:0007669"/>
    <property type="project" value="TreeGrafter"/>
</dbReference>
<feature type="compositionally biased region" description="Low complexity" evidence="6">
    <location>
        <begin position="9"/>
        <end position="20"/>
    </location>
</feature>
<dbReference type="PANTHER" id="PTHR14978:SF0">
    <property type="entry name" value="BETA-CATENIN-LIKE PROTEIN 1"/>
    <property type="match status" value="1"/>
</dbReference>
<keyword evidence="2" id="KW-0597">Phosphoprotein</keyword>
<evidence type="ECO:0000256" key="3">
    <source>
        <dbReference type="ARBA" id="ARBA00022737"/>
    </source>
</evidence>
<dbReference type="SMART" id="SM01156">
    <property type="entry name" value="DUF1716"/>
    <property type="match status" value="1"/>
</dbReference>
<keyword evidence="5" id="KW-0539">Nucleus</keyword>
<dbReference type="OrthoDB" id="1898821at2759"/>
<evidence type="ECO:0000256" key="4">
    <source>
        <dbReference type="ARBA" id="ARBA00023054"/>
    </source>
</evidence>
<keyword evidence="9" id="KW-1185">Reference proteome</keyword>
<dbReference type="InterPro" id="IPR013180">
    <property type="entry name" value="CTNNBL1_N"/>
</dbReference>
<evidence type="ECO:0000259" key="7">
    <source>
        <dbReference type="SMART" id="SM01156"/>
    </source>
</evidence>
<reference evidence="8 9" key="1">
    <citation type="submission" date="2017-04" db="EMBL/GenBank/DDBJ databases">
        <title>Draft genome sequence of Tuber borchii Vittad., a whitish edible truffle.</title>
        <authorList>
            <consortium name="DOE Joint Genome Institute"/>
            <person name="Murat C."/>
            <person name="Kuo A."/>
            <person name="Barry K.W."/>
            <person name="Clum A."/>
            <person name="Dockter R.B."/>
            <person name="Fauchery L."/>
            <person name="Iotti M."/>
            <person name="Kohler A."/>
            <person name="Labutti K."/>
            <person name="Lindquist E.A."/>
            <person name="Lipzen A."/>
            <person name="Ohm R.A."/>
            <person name="Wang M."/>
            <person name="Grigoriev I.V."/>
            <person name="Zambonelli A."/>
            <person name="Martin F.M."/>
        </authorList>
    </citation>
    <scope>NUCLEOTIDE SEQUENCE [LARGE SCALE GENOMIC DNA]</scope>
    <source>
        <strain evidence="8 9">Tbo3840</strain>
    </source>
</reference>
<dbReference type="GO" id="GO:0010467">
    <property type="term" value="P:gene expression"/>
    <property type="evidence" value="ECO:0007669"/>
    <property type="project" value="UniProtKB-ARBA"/>
</dbReference>
<name>A0A2T7A5U4_TUBBO</name>
<protein>
    <submittedName>
        <fullName evidence="8">Catenin-beta-like protein</fullName>
    </submittedName>
</protein>
<dbReference type="FunFam" id="1.25.10.10:FF:001136">
    <property type="entry name" value="Beta-catenin-like protein 1"/>
    <property type="match status" value="1"/>
</dbReference>
<dbReference type="AlphaFoldDB" id="A0A2T7A5U4"/>
<organism evidence="8 9">
    <name type="scientific">Tuber borchii</name>
    <name type="common">White truffle</name>
    <dbReference type="NCBI Taxonomy" id="42251"/>
    <lineage>
        <taxon>Eukaryota</taxon>
        <taxon>Fungi</taxon>
        <taxon>Dikarya</taxon>
        <taxon>Ascomycota</taxon>
        <taxon>Pezizomycotina</taxon>
        <taxon>Pezizomycetes</taxon>
        <taxon>Pezizales</taxon>
        <taxon>Tuberaceae</taxon>
        <taxon>Tuber</taxon>
    </lineage>
</organism>
<proteinExistence type="predicted"/>
<accession>A0A2T7A5U4</accession>
<dbReference type="Pfam" id="PF08216">
    <property type="entry name" value="CTNNBL"/>
    <property type="match status" value="1"/>
</dbReference>
<feature type="region of interest" description="Disordered" evidence="6">
    <location>
        <begin position="1"/>
        <end position="73"/>
    </location>
</feature>
<evidence type="ECO:0000256" key="1">
    <source>
        <dbReference type="ARBA" id="ARBA00004123"/>
    </source>
</evidence>
<dbReference type="InterPro" id="IPR011989">
    <property type="entry name" value="ARM-like"/>
</dbReference>
<dbReference type="STRING" id="42251.A0A2T7A5U4"/>
<dbReference type="PANTHER" id="PTHR14978">
    <property type="entry name" value="BETA-CATENIN-LIKE PROTEIN 1 NUCLEAR ASSOCIATED PROTEIN"/>
    <property type="match status" value="1"/>
</dbReference>
<sequence length="595" mass="66001">MASLDSLFKKPALPSSSSSSSKKRKLESSIDPVAAYKSAKLEAPSNGKGKSRAATVEEDGIDDTAGPALPADFFDNAEEEPEDEEGGRFFGGGVNKKTAEILDFMDEQDREDTTAIEKIDVAWLRRTALGFEKKINKNAEMRGKYEDDPHKFMASEADLDAGIKALSVLSEHPELFEEFRKLGCLASLVGLLAHENTDIAIDVVEVISELTDDEVEAEPEQWNAIVDGMIEAQLLEMLTQNLSRLNEGNESDRNGVYHTLSVFENLASQQSLAEQMVRETNITPYLLQRIQTRESPISQNKQYAAELLAILLQSSPANRKKLSELNGTDIFLQLLSPYRKRDPVKGGDEEEFVENVFDCVTCVVDEVEGKEAFVDSEGVELVLIMLREGKMSKPRALRLLDHAVGGQSGANVCQKLVDAAGLKTIFGMFMKKQDNQTTEHLLGIFAALLMHLPADSASRIRTLAKFVEKDYEKIAKLTKLRTDYALRMAKVDAEIAVQRKDLGSVVEEEEMAEEWFSRRLDAGLFCLQMTDRILAWLCAEDDGAKKRIGGLLGKAGGSLKDVGRTLKEQIDGMTEASDEWQQVIKDMLSTLIEFL</sequence>
<evidence type="ECO:0000313" key="8">
    <source>
        <dbReference type="EMBL" id="PUU83104.1"/>
    </source>
</evidence>
<feature type="domain" description="Beta-catenin-like protein 1 N-terminal" evidence="7">
    <location>
        <begin position="97"/>
        <end position="204"/>
    </location>
</feature>
<dbReference type="InterPro" id="IPR016024">
    <property type="entry name" value="ARM-type_fold"/>
</dbReference>
<comment type="caution">
    <text evidence="8">The sequence shown here is derived from an EMBL/GenBank/DDBJ whole genome shotgun (WGS) entry which is preliminary data.</text>
</comment>
<dbReference type="Proteomes" id="UP000244722">
    <property type="component" value="Unassembled WGS sequence"/>
</dbReference>
<gene>
    <name evidence="8" type="ORF">B9Z19DRAFT_1061250</name>
</gene>
<comment type="subcellular location">
    <subcellularLocation>
        <location evidence="1">Nucleus</location>
    </subcellularLocation>
</comment>
<evidence type="ECO:0000256" key="6">
    <source>
        <dbReference type="SAM" id="MobiDB-lite"/>
    </source>
</evidence>
<dbReference type="InterPro" id="IPR039678">
    <property type="entry name" value="CTNNBL1"/>
</dbReference>